<keyword evidence="6" id="KW-0814">Transposable element</keyword>
<comment type="similarity">
    <text evidence="2 6">Belongs to the transposase mutator family.</text>
</comment>
<reference evidence="8 9" key="1">
    <citation type="journal article" date="2013" name="Genome Announc.">
        <title>Draft Genome Sequence of an Alphaproteobacterium, Caenispirillum salinarum AK4(T), Isolated from a Solar Saltern.</title>
        <authorList>
            <person name="Khatri I."/>
            <person name="Singh A."/>
            <person name="Korpole S."/>
            <person name="Pinnaka A.K."/>
            <person name="Subramanian S."/>
        </authorList>
    </citation>
    <scope>NUCLEOTIDE SEQUENCE [LARGE SCALE GENOMIC DNA]</scope>
    <source>
        <strain evidence="8 9">AK4</strain>
    </source>
</reference>
<evidence type="ECO:0000256" key="4">
    <source>
        <dbReference type="ARBA" id="ARBA00023125"/>
    </source>
</evidence>
<evidence type="ECO:0000256" key="3">
    <source>
        <dbReference type="ARBA" id="ARBA00022578"/>
    </source>
</evidence>
<dbReference type="Pfam" id="PF00872">
    <property type="entry name" value="Transposase_mut"/>
    <property type="match status" value="1"/>
</dbReference>
<feature type="region of interest" description="Disordered" evidence="7">
    <location>
        <begin position="1"/>
        <end position="48"/>
    </location>
</feature>
<organism evidence="8 9">
    <name type="scientific">Caenispirillum salinarum AK4</name>
    <dbReference type="NCBI Taxonomy" id="1238182"/>
    <lineage>
        <taxon>Bacteria</taxon>
        <taxon>Pseudomonadati</taxon>
        <taxon>Pseudomonadota</taxon>
        <taxon>Alphaproteobacteria</taxon>
        <taxon>Rhodospirillales</taxon>
        <taxon>Novispirillaceae</taxon>
        <taxon>Caenispirillum</taxon>
    </lineage>
</organism>
<feature type="compositionally biased region" description="Basic and acidic residues" evidence="7">
    <location>
        <begin position="1"/>
        <end position="15"/>
    </location>
</feature>
<dbReference type="Proteomes" id="UP000009881">
    <property type="component" value="Unassembled WGS sequence"/>
</dbReference>
<gene>
    <name evidence="8" type="ORF">C882_2277</name>
</gene>
<keyword evidence="4 6" id="KW-0238">DNA-binding</keyword>
<dbReference type="GO" id="GO:0003677">
    <property type="term" value="F:DNA binding"/>
    <property type="evidence" value="ECO:0007669"/>
    <property type="project" value="UniProtKB-UniRule"/>
</dbReference>
<dbReference type="eggNOG" id="COG3328">
    <property type="taxonomic scope" value="Bacteria"/>
</dbReference>
<evidence type="ECO:0000256" key="1">
    <source>
        <dbReference type="ARBA" id="ARBA00002190"/>
    </source>
</evidence>
<name>K9GKL4_9PROT</name>
<evidence type="ECO:0000256" key="5">
    <source>
        <dbReference type="ARBA" id="ARBA00023172"/>
    </source>
</evidence>
<comment type="function">
    <text evidence="1 6">Required for the transposition of the insertion element.</text>
</comment>
<accession>K9GKL4</accession>
<dbReference type="PANTHER" id="PTHR33217:SF9">
    <property type="entry name" value="MUTATOR FAMILY TRANSPOSASE"/>
    <property type="match status" value="1"/>
</dbReference>
<proteinExistence type="inferred from homology"/>
<comment type="caution">
    <text evidence="8">The sequence shown here is derived from an EMBL/GenBank/DDBJ whole genome shotgun (WGS) entry which is preliminary data.</text>
</comment>
<evidence type="ECO:0000313" key="8">
    <source>
        <dbReference type="EMBL" id="EKV26565.1"/>
    </source>
</evidence>
<evidence type="ECO:0000256" key="2">
    <source>
        <dbReference type="ARBA" id="ARBA00010961"/>
    </source>
</evidence>
<evidence type="ECO:0000256" key="7">
    <source>
        <dbReference type="SAM" id="MobiDB-lite"/>
    </source>
</evidence>
<evidence type="ECO:0000256" key="6">
    <source>
        <dbReference type="RuleBase" id="RU365089"/>
    </source>
</evidence>
<dbReference type="InterPro" id="IPR001207">
    <property type="entry name" value="Transposase_mutator"/>
</dbReference>
<dbReference type="PANTHER" id="PTHR33217">
    <property type="entry name" value="TRANSPOSASE FOR INSERTION SEQUENCE ELEMENT IS1081"/>
    <property type="match status" value="1"/>
</dbReference>
<keyword evidence="5 6" id="KW-0233">DNA recombination</keyword>
<dbReference type="STRING" id="1238182.C882_2277"/>
<protein>
    <recommendedName>
        <fullName evidence="6">Mutator family transposase</fullName>
    </recommendedName>
</protein>
<dbReference type="PATRIC" id="fig|1238182.3.peg.4232"/>
<dbReference type="AlphaFoldDB" id="K9GKL4"/>
<sequence>MLAEHEHLTTEDGRRRLVRHGHGPEREILTGIGPVPVRRPKVRDRGPDGVGRIRFTSVILPRFARRTRSIDAVLPALYLRSLSSGDFQDAVEALLAGSVT</sequence>
<dbReference type="GO" id="GO:0006313">
    <property type="term" value="P:DNA transposition"/>
    <property type="evidence" value="ECO:0007669"/>
    <property type="project" value="UniProtKB-UniRule"/>
</dbReference>
<dbReference type="GO" id="GO:0004803">
    <property type="term" value="F:transposase activity"/>
    <property type="evidence" value="ECO:0007669"/>
    <property type="project" value="UniProtKB-UniRule"/>
</dbReference>
<evidence type="ECO:0000313" key="9">
    <source>
        <dbReference type="Proteomes" id="UP000009881"/>
    </source>
</evidence>
<dbReference type="EMBL" id="ANHY01000027">
    <property type="protein sequence ID" value="EKV26565.1"/>
    <property type="molecule type" value="Genomic_DNA"/>
</dbReference>
<keyword evidence="9" id="KW-1185">Reference proteome</keyword>
<keyword evidence="3 6" id="KW-0815">Transposition</keyword>